<name>A0A915KR02_ROMCU</name>
<organism evidence="1 2">
    <name type="scientific">Romanomermis culicivorax</name>
    <name type="common">Nematode worm</name>
    <dbReference type="NCBI Taxonomy" id="13658"/>
    <lineage>
        <taxon>Eukaryota</taxon>
        <taxon>Metazoa</taxon>
        <taxon>Ecdysozoa</taxon>
        <taxon>Nematoda</taxon>
        <taxon>Enoplea</taxon>
        <taxon>Dorylaimia</taxon>
        <taxon>Mermithida</taxon>
        <taxon>Mermithoidea</taxon>
        <taxon>Mermithidae</taxon>
        <taxon>Romanomermis</taxon>
    </lineage>
</organism>
<sequence>MIQDMMQFGDAKNFLMFQLAPNQMTLEHELASIAREAGEEPAAFLKQLMEHWDPKGKECICRYRLEEHQPHAWDLPPQEHSQPCDNYRDQFDHSASCDCSCPPQYQSTGPWCDAHKSRTHNTKDCLWLKHQNAQRSHHSDQGRLLYTLESPVLDF</sequence>
<evidence type="ECO:0000313" key="1">
    <source>
        <dbReference type="Proteomes" id="UP000887565"/>
    </source>
</evidence>
<accession>A0A915KR02</accession>
<dbReference type="AlphaFoldDB" id="A0A915KR02"/>
<keyword evidence="1" id="KW-1185">Reference proteome</keyword>
<dbReference type="WBParaSite" id="nRc.2.0.1.t40510-RA">
    <property type="protein sequence ID" value="nRc.2.0.1.t40510-RA"/>
    <property type="gene ID" value="nRc.2.0.1.g40510"/>
</dbReference>
<evidence type="ECO:0000313" key="2">
    <source>
        <dbReference type="WBParaSite" id="nRc.2.0.1.t40510-RA"/>
    </source>
</evidence>
<dbReference type="Proteomes" id="UP000887565">
    <property type="component" value="Unplaced"/>
</dbReference>
<proteinExistence type="predicted"/>
<protein>
    <submittedName>
        <fullName evidence="2">Uncharacterized protein</fullName>
    </submittedName>
</protein>
<reference evidence="2" key="1">
    <citation type="submission" date="2022-11" db="UniProtKB">
        <authorList>
            <consortium name="WormBaseParasite"/>
        </authorList>
    </citation>
    <scope>IDENTIFICATION</scope>
</reference>